<keyword evidence="3" id="KW-1185">Reference proteome</keyword>
<protein>
    <submittedName>
        <fullName evidence="2">Uncharacterized protein</fullName>
    </submittedName>
</protein>
<dbReference type="Gramene" id="Mp6g17340.1">
    <property type="protein sequence ID" value="Mp6g17340.1.cds"/>
    <property type="gene ID" value="Mp6g17340"/>
</dbReference>
<dbReference type="Proteomes" id="UP000244005">
    <property type="component" value="Unassembled WGS sequence"/>
</dbReference>
<evidence type="ECO:0000256" key="1">
    <source>
        <dbReference type="SAM" id="MobiDB-lite"/>
    </source>
</evidence>
<dbReference type="AlphaFoldDB" id="A0A2R6W1P7"/>
<reference evidence="3" key="1">
    <citation type="journal article" date="2017" name="Cell">
        <title>Insights into land plant evolution garnered from the Marchantia polymorpha genome.</title>
        <authorList>
            <person name="Bowman J.L."/>
            <person name="Kohchi T."/>
            <person name="Yamato K.T."/>
            <person name="Jenkins J."/>
            <person name="Shu S."/>
            <person name="Ishizaki K."/>
            <person name="Yamaoka S."/>
            <person name="Nishihama R."/>
            <person name="Nakamura Y."/>
            <person name="Berger F."/>
            <person name="Adam C."/>
            <person name="Aki S.S."/>
            <person name="Althoff F."/>
            <person name="Araki T."/>
            <person name="Arteaga-Vazquez M.A."/>
            <person name="Balasubrmanian S."/>
            <person name="Barry K."/>
            <person name="Bauer D."/>
            <person name="Boehm C.R."/>
            <person name="Briginshaw L."/>
            <person name="Caballero-Perez J."/>
            <person name="Catarino B."/>
            <person name="Chen F."/>
            <person name="Chiyoda S."/>
            <person name="Chovatia M."/>
            <person name="Davies K.M."/>
            <person name="Delmans M."/>
            <person name="Demura T."/>
            <person name="Dierschke T."/>
            <person name="Dolan L."/>
            <person name="Dorantes-Acosta A.E."/>
            <person name="Eklund D.M."/>
            <person name="Florent S.N."/>
            <person name="Flores-Sandoval E."/>
            <person name="Fujiyama A."/>
            <person name="Fukuzawa H."/>
            <person name="Galik B."/>
            <person name="Grimanelli D."/>
            <person name="Grimwood J."/>
            <person name="Grossniklaus U."/>
            <person name="Hamada T."/>
            <person name="Haseloff J."/>
            <person name="Hetherington A.J."/>
            <person name="Higo A."/>
            <person name="Hirakawa Y."/>
            <person name="Hundley H.N."/>
            <person name="Ikeda Y."/>
            <person name="Inoue K."/>
            <person name="Inoue S.I."/>
            <person name="Ishida S."/>
            <person name="Jia Q."/>
            <person name="Kakita M."/>
            <person name="Kanazawa T."/>
            <person name="Kawai Y."/>
            <person name="Kawashima T."/>
            <person name="Kennedy M."/>
            <person name="Kinose K."/>
            <person name="Kinoshita T."/>
            <person name="Kohara Y."/>
            <person name="Koide E."/>
            <person name="Komatsu K."/>
            <person name="Kopischke S."/>
            <person name="Kubo M."/>
            <person name="Kyozuka J."/>
            <person name="Lagercrantz U."/>
            <person name="Lin S.S."/>
            <person name="Lindquist E."/>
            <person name="Lipzen A.M."/>
            <person name="Lu C.W."/>
            <person name="De Luna E."/>
            <person name="Martienssen R.A."/>
            <person name="Minamino N."/>
            <person name="Mizutani M."/>
            <person name="Mizutani M."/>
            <person name="Mochizuki N."/>
            <person name="Monte I."/>
            <person name="Mosher R."/>
            <person name="Nagasaki H."/>
            <person name="Nakagami H."/>
            <person name="Naramoto S."/>
            <person name="Nishitani K."/>
            <person name="Ohtani M."/>
            <person name="Okamoto T."/>
            <person name="Okumura M."/>
            <person name="Phillips J."/>
            <person name="Pollak B."/>
            <person name="Reinders A."/>
            <person name="Rovekamp M."/>
            <person name="Sano R."/>
            <person name="Sawa S."/>
            <person name="Schmid M.W."/>
            <person name="Shirakawa M."/>
            <person name="Solano R."/>
            <person name="Spunde A."/>
            <person name="Suetsugu N."/>
            <person name="Sugano S."/>
            <person name="Sugiyama A."/>
            <person name="Sun R."/>
            <person name="Suzuki Y."/>
            <person name="Takenaka M."/>
            <person name="Takezawa D."/>
            <person name="Tomogane H."/>
            <person name="Tsuzuki M."/>
            <person name="Ueda T."/>
            <person name="Umeda M."/>
            <person name="Ward J.M."/>
            <person name="Watanabe Y."/>
            <person name="Yazaki K."/>
            <person name="Yokoyama R."/>
            <person name="Yoshitake Y."/>
            <person name="Yotsui I."/>
            <person name="Zachgo S."/>
            <person name="Schmutz J."/>
        </authorList>
    </citation>
    <scope>NUCLEOTIDE SEQUENCE [LARGE SCALE GENOMIC DNA]</scope>
    <source>
        <strain evidence="3">Tak-1</strain>
    </source>
</reference>
<name>A0A2R6W1P7_MARPO</name>
<sequence length="330" mass="34288">MRSVLPCELESRMRMVGKAFPVAAECGSRAGVSEDGGREGQPRGTAPRQNLRGRRTCSLLSPPDARDHERKSAKAFNILPPTKKNRAREGTKSELLSTKRWKIEKSLARSKNQGSLDTGGSDARTARRPWGSAPSARPWGKESRATGRGLGRGRGRGRGTELDVGSDGGRGCSPWPRQLLGRRRRGGRRKIGAGEGTGDLGLEIGEAQSGGACGYTAAGAGAGAGLARRVACCICCCCRAVAVGQAAVATATAPAPASDGKHLCPQAIVEYSMSSTSIHALHCSPSVGRLKKKVPGPGLGLGLGLGLFGGYHCRASRESGEAERGGPLRG</sequence>
<feature type="compositionally biased region" description="Polar residues" evidence="1">
    <location>
        <begin position="109"/>
        <end position="118"/>
    </location>
</feature>
<gene>
    <name evidence="2" type="ORF">MARPO_0184s0016</name>
</gene>
<accession>A0A2R6W1P7</accession>
<evidence type="ECO:0000313" key="3">
    <source>
        <dbReference type="Proteomes" id="UP000244005"/>
    </source>
</evidence>
<feature type="compositionally biased region" description="Basic residues" evidence="1">
    <location>
        <begin position="180"/>
        <end position="191"/>
    </location>
</feature>
<proteinExistence type="predicted"/>
<organism evidence="2 3">
    <name type="scientific">Marchantia polymorpha</name>
    <name type="common">Common liverwort</name>
    <name type="synonym">Marchantia aquatica</name>
    <dbReference type="NCBI Taxonomy" id="3197"/>
    <lineage>
        <taxon>Eukaryota</taxon>
        <taxon>Viridiplantae</taxon>
        <taxon>Streptophyta</taxon>
        <taxon>Embryophyta</taxon>
        <taxon>Marchantiophyta</taxon>
        <taxon>Marchantiopsida</taxon>
        <taxon>Marchantiidae</taxon>
        <taxon>Marchantiales</taxon>
        <taxon>Marchantiaceae</taxon>
        <taxon>Marchantia</taxon>
    </lineage>
</organism>
<evidence type="ECO:0000313" key="2">
    <source>
        <dbReference type="EMBL" id="PTQ27778.1"/>
    </source>
</evidence>
<dbReference type="EMBL" id="KZ772853">
    <property type="protein sequence ID" value="PTQ27778.1"/>
    <property type="molecule type" value="Genomic_DNA"/>
</dbReference>
<feature type="region of interest" description="Disordered" evidence="1">
    <location>
        <begin position="27"/>
        <end position="194"/>
    </location>
</feature>